<comment type="caution">
    <text evidence="13">The sequence shown here is derived from an EMBL/GenBank/DDBJ whole genome shotgun (WGS) entry which is preliminary data.</text>
</comment>
<keyword evidence="7 11" id="KW-0663">Pyridoxal phosphate</keyword>
<dbReference type="EMBL" id="CABFNO020001538">
    <property type="protein sequence ID" value="CAG9996348.1"/>
    <property type="molecule type" value="Genomic_DNA"/>
</dbReference>
<keyword evidence="9 11" id="KW-0408">Iron</keyword>
<dbReference type="OrthoDB" id="3468995at2759"/>
<dbReference type="InterPro" id="IPR015168">
    <property type="entry name" value="SsuA/THI5"/>
</dbReference>
<evidence type="ECO:0000256" key="4">
    <source>
        <dbReference type="ARBA" id="ARBA00011738"/>
    </source>
</evidence>
<dbReference type="AlphaFoldDB" id="A0A9N9Y979"/>
<evidence type="ECO:0000313" key="13">
    <source>
        <dbReference type="EMBL" id="CAG9996348.1"/>
    </source>
</evidence>
<evidence type="ECO:0000259" key="12">
    <source>
        <dbReference type="Pfam" id="PF09084"/>
    </source>
</evidence>
<comment type="pathway">
    <text evidence="2 11">Cofactor biosynthesis; thiamine diphosphate biosynthesis.</text>
</comment>
<feature type="domain" description="SsuA/THI5-like" evidence="12">
    <location>
        <begin position="14"/>
        <end position="152"/>
    </location>
</feature>
<comment type="similarity">
    <text evidence="3 11">Belongs to the NMT1/THI5 family.</text>
</comment>
<dbReference type="GO" id="GO:0009228">
    <property type="term" value="P:thiamine biosynthetic process"/>
    <property type="evidence" value="ECO:0007669"/>
    <property type="project" value="UniProtKB-UniRule"/>
</dbReference>
<dbReference type="GO" id="GO:0046872">
    <property type="term" value="F:metal ion binding"/>
    <property type="evidence" value="ECO:0007669"/>
    <property type="project" value="UniProtKB-KW"/>
</dbReference>
<sequence>MERFHVTATGHSLNYLPEYIAQRHGFFKEQGLNVSVTVPAPWDLVLDDLAAGRAEAALGGIWVPSMYRGRGTSYTAFAQVSNRAPLALVKRGSSEGFKVSDIMGRTVLLKSGNGASVGLFFKMMLRDNGINPNSVNFVQDLDGAMLGKLFQGGMGDYFFVDNVTARVMAARNPNVSVAMEMVTDGGEIPWSVYYRETEATTPGVLDAQKRFCVALGKAIDWILHNDAESFQDELAQIFPKIPVDILIALTNLYRSKDMWTTPTVSRKGFERWQKGIADGLLVEKPFCYEAIVNNGPASEARSRELLQV</sequence>
<keyword evidence="5" id="KW-0808">Transferase</keyword>
<evidence type="ECO:0000256" key="3">
    <source>
        <dbReference type="ARBA" id="ARBA00009406"/>
    </source>
</evidence>
<comment type="cofactor">
    <cofactor evidence="11">
        <name>Fe cation</name>
        <dbReference type="ChEBI" id="CHEBI:24875"/>
    </cofactor>
</comment>
<evidence type="ECO:0000256" key="11">
    <source>
        <dbReference type="RuleBase" id="RU367015"/>
    </source>
</evidence>
<evidence type="ECO:0000256" key="5">
    <source>
        <dbReference type="ARBA" id="ARBA00022679"/>
    </source>
</evidence>
<proteinExistence type="inferred from homology"/>
<evidence type="ECO:0000256" key="2">
    <source>
        <dbReference type="ARBA" id="ARBA00004948"/>
    </source>
</evidence>
<dbReference type="GO" id="GO:0016740">
    <property type="term" value="F:transferase activity"/>
    <property type="evidence" value="ECO:0007669"/>
    <property type="project" value="UniProtKB-KW"/>
</dbReference>
<dbReference type="PANTHER" id="PTHR31528:SF1">
    <property type="entry name" value="4-AMINO-5-HYDROXYMETHYL-2-METHYLPYRIMIDINE PHOSPHATE SYNTHASE THI11-RELATED"/>
    <property type="match status" value="1"/>
</dbReference>
<evidence type="ECO:0000256" key="6">
    <source>
        <dbReference type="ARBA" id="ARBA00022723"/>
    </source>
</evidence>
<protein>
    <recommendedName>
        <fullName evidence="11">4-amino-5-hydroxymethyl-2-methylpyrimidine phosphate synthase</fullName>
        <shortName evidence="11">HMP-P synthase</shortName>
        <shortName evidence="11">Hydroxymethylpyrimidine phosphate synthase</shortName>
    </recommendedName>
</protein>
<evidence type="ECO:0000256" key="9">
    <source>
        <dbReference type="ARBA" id="ARBA00023004"/>
    </source>
</evidence>
<name>A0A9N9Y979_9HYPO</name>
<dbReference type="Gene3D" id="3.40.190.10">
    <property type="entry name" value="Periplasmic binding protein-like II"/>
    <property type="match status" value="2"/>
</dbReference>
<evidence type="ECO:0000256" key="8">
    <source>
        <dbReference type="ARBA" id="ARBA00022977"/>
    </source>
</evidence>
<evidence type="ECO:0000313" key="14">
    <source>
        <dbReference type="Proteomes" id="UP000754883"/>
    </source>
</evidence>
<keyword evidence="8 11" id="KW-0784">Thiamine biosynthesis</keyword>
<dbReference type="PANTHER" id="PTHR31528">
    <property type="entry name" value="4-AMINO-5-HYDROXYMETHYL-2-METHYLPYRIMIDINE PHOSPHATE SYNTHASE THI11-RELATED"/>
    <property type="match status" value="1"/>
</dbReference>
<evidence type="ECO:0000256" key="7">
    <source>
        <dbReference type="ARBA" id="ARBA00022898"/>
    </source>
</evidence>
<dbReference type="GO" id="GO:0009229">
    <property type="term" value="P:thiamine diphosphate biosynthetic process"/>
    <property type="evidence" value="ECO:0007669"/>
    <property type="project" value="UniProtKB-UniRule"/>
</dbReference>
<organism evidence="13 14">
    <name type="scientific">Clonostachys byssicola</name>
    <dbReference type="NCBI Taxonomy" id="160290"/>
    <lineage>
        <taxon>Eukaryota</taxon>
        <taxon>Fungi</taxon>
        <taxon>Dikarya</taxon>
        <taxon>Ascomycota</taxon>
        <taxon>Pezizomycotina</taxon>
        <taxon>Sordariomycetes</taxon>
        <taxon>Hypocreomycetidae</taxon>
        <taxon>Hypocreales</taxon>
        <taxon>Bionectriaceae</taxon>
        <taxon>Clonostachys</taxon>
    </lineage>
</organism>
<evidence type="ECO:0000256" key="10">
    <source>
        <dbReference type="ARBA" id="ARBA00048179"/>
    </source>
</evidence>
<keyword evidence="14" id="KW-1185">Reference proteome</keyword>
<dbReference type="SUPFAM" id="SSF53850">
    <property type="entry name" value="Periplasmic binding protein-like II"/>
    <property type="match status" value="1"/>
</dbReference>
<dbReference type="InterPro" id="IPR027939">
    <property type="entry name" value="NMT1/THI5"/>
</dbReference>
<comment type="subunit">
    <text evidence="4 11">Homodimer.</text>
</comment>
<evidence type="ECO:0000256" key="1">
    <source>
        <dbReference type="ARBA" id="ARBA00003469"/>
    </source>
</evidence>
<comment type="catalytic activity">
    <reaction evidence="10">
        <text>N(6)-(pyridoxal phosphate)-L-lysyl-[4-amino-5-hydroxymethyl-2-methylpyrimidine phosphate synthase] + L-histidyl-[4-amino-5-hydroxymethyl-2-methylpyrimidine phosphate synthase] + 2 Fe(3+) + 4 H2O = L-lysyl-[4-amino-5-hydroxymethyl-2-methylpyrimidine phosphate synthase] + (2S)-2-amino-5-hydroxy-4-oxopentanoyl-[4-amino-5-hydroxymethyl-2-methylpyrimidine phosphate synthase] + 4-amino-2-methyl-5-(phosphooxymethyl)pyrimidine + 3-oxopropanoate + 2 Fe(2+) + 2 H(+)</text>
        <dbReference type="Rhea" id="RHEA:65756"/>
        <dbReference type="Rhea" id="RHEA-COMP:16892"/>
        <dbReference type="Rhea" id="RHEA-COMP:16893"/>
        <dbReference type="Rhea" id="RHEA-COMP:16894"/>
        <dbReference type="Rhea" id="RHEA-COMP:16895"/>
        <dbReference type="ChEBI" id="CHEBI:15377"/>
        <dbReference type="ChEBI" id="CHEBI:15378"/>
        <dbReference type="ChEBI" id="CHEBI:29033"/>
        <dbReference type="ChEBI" id="CHEBI:29034"/>
        <dbReference type="ChEBI" id="CHEBI:29969"/>
        <dbReference type="ChEBI" id="CHEBI:29979"/>
        <dbReference type="ChEBI" id="CHEBI:33190"/>
        <dbReference type="ChEBI" id="CHEBI:58354"/>
        <dbReference type="ChEBI" id="CHEBI:143915"/>
        <dbReference type="ChEBI" id="CHEBI:157692"/>
    </reaction>
    <physiologicalReaction direction="left-to-right" evidence="10">
        <dbReference type="Rhea" id="RHEA:65757"/>
    </physiologicalReaction>
</comment>
<comment type="function">
    <text evidence="1 11">Responsible for the formation of the pyrimidine heterocycle in the thiamine biosynthesis pathway. Catalyzes the formation of hydroxymethylpyrimidine phosphate (HMP-P) from histidine and pyridoxal phosphate (PLP). The protein uses PLP and the active site histidine to form HMP-P, generating an inactive enzyme. The enzyme can only undergo a single turnover, which suggests it is a suicide enzyme.</text>
</comment>
<accession>A0A9N9Y979</accession>
<keyword evidence="6" id="KW-0479">Metal-binding</keyword>
<reference evidence="13" key="1">
    <citation type="submission" date="2021-10" db="EMBL/GenBank/DDBJ databases">
        <authorList>
            <person name="Piombo E."/>
        </authorList>
    </citation>
    <scope>NUCLEOTIDE SEQUENCE</scope>
</reference>
<dbReference type="Pfam" id="PF09084">
    <property type="entry name" value="NMT1"/>
    <property type="match status" value="1"/>
</dbReference>
<gene>
    <name evidence="13" type="ORF">CBYS24578_00014491</name>
</gene>
<dbReference type="Proteomes" id="UP000754883">
    <property type="component" value="Unassembled WGS sequence"/>
</dbReference>